<dbReference type="Pfam" id="PF02129">
    <property type="entry name" value="Peptidase_S15"/>
    <property type="match status" value="1"/>
</dbReference>
<dbReference type="PANTHER" id="PTHR22946:SF9">
    <property type="entry name" value="POLYKETIDE TRANSFERASE AF380"/>
    <property type="match status" value="1"/>
</dbReference>
<dbReference type="InterPro" id="IPR029058">
    <property type="entry name" value="AB_hydrolase_fold"/>
</dbReference>
<protein>
    <submittedName>
        <fullName evidence="3">Alpha/beta-hydrolase</fullName>
    </submittedName>
</protein>
<keyword evidence="1 3" id="KW-0378">Hydrolase</keyword>
<dbReference type="OrthoDB" id="2498029at2759"/>
<evidence type="ECO:0000259" key="2">
    <source>
        <dbReference type="Pfam" id="PF02129"/>
    </source>
</evidence>
<dbReference type="SUPFAM" id="SSF53474">
    <property type="entry name" value="alpha/beta-Hydrolases"/>
    <property type="match status" value="1"/>
</dbReference>
<dbReference type="Proteomes" id="UP000305948">
    <property type="component" value="Unassembled WGS sequence"/>
</dbReference>
<proteinExistence type="predicted"/>
<evidence type="ECO:0000256" key="1">
    <source>
        <dbReference type="ARBA" id="ARBA00022801"/>
    </source>
</evidence>
<dbReference type="Gene3D" id="3.40.50.1820">
    <property type="entry name" value="alpha/beta hydrolase"/>
    <property type="match status" value="1"/>
</dbReference>
<dbReference type="InterPro" id="IPR000383">
    <property type="entry name" value="Xaa-Pro-like_dom"/>
</dbReference>
<evidence type="ECO:0000313" key="4">
    <source>
        <dbReference type="Proteomes" id="UP000305948"/>
    </source>
</evidence>
<dbReference type="STRING" id="5364.A0A5C3MZ16"/>
<dbReference type="GO" id="GO:0016788">
    <property type="term" value="F:hydrolase activity, acting on ester bonds"/>
    <property type="evidence" value="ECO:0007669"/>
    <property type="project" value="UniProtKB-ARBA"/>
</dbReference>
<reference evidence="3 4" key="1">
    <citation type="journal article" date="2019" name="Nat. Ecol. Evol.">
        <title>Megaphylogeny resolves global patterns of mushroom evolution.</title>
        <authorList>
            <person name="Varga T."/>
            <person name="Krizsan K."/>
            <person name="Foldi C."/>
            <person name="Dima B."/>
            <person name="Sanchez-Garcia M."/>
            <person name="Sanchez-Ramirez S."/>
            <person name="Szollosi G.J."/>
            <person name="Szarkandi J.G."/>
            <person name="Papp V."/>
            <person name="Albert L."/>
            <person name="Andreopoulos W."/>
            <person name="Angelini C."/>
            <person name="Antonin V."/>
            <person name="Barry K.W."/>
            <person name="Bougher N.L."/>
            <person name="Buchanan P."/>
            <person name="Buyck B."/>
            <person name="Bense V."/>
            <person name="Catcheside P."/>
            <person name="Chovatia M."/>
            <person name="Cooper J."/>
            <person name="Damon W."/>
            <person name="Desjardin D."/>
            <person name="Finy P."/>
            <person name="Geml J."/>
            <person name="Haridas S."/>
            <person name="Hughes K."/>
            <person name="Justo A."/>
            <person name="Karasinski D."/>
            <person name="Kautmanova I."/>
            <person name="Kiss B."/>
            <person name="Kocsube S."/>
            <person name="Kotiranta H."/>
            <person name="LaButti K.M."/>
            <person name="Lechner B.E."/>
            <person name="Liimatainen K."/>
            <person name="Lipzen A."/>
            <person name="Lukacs Z."/>
            <person name="Mihaltcheva S."/>
            <person name="Morgado L.N."/>
            <person name="Niskanen T."/>
            <person name="Noordeloos M.E."/>
            <person name="Ohm R.A."/>
            <person name="Ortiz-Santana B."/>
            <person name="Ovrebo C."/>
            <person name="Racz N."/>
            <person name="Riley R."/>
            <person name="Savchenko A."/>
            <person name="Shiryaev A."/>
            <person name="Soop K."/>
            <person name="Spirin V."/>
            <person name="Szebenyi C."/>
            <person name="Tomsovsky M."/>
            <person name="Tulloss R.E."/>
            <person name="Uehling J."/>
            <person name="Grigoriev I.V."/>
            <person name="Vagvolgyi C."/>
            <person name="Papp T."/>
            <person name="Martin F.M."/>
            <person name="Miettinen O."/>
            <person name="Hibbett D.S."/>
            <person name="Nagy L.G."/>
        </authorList>
    </citation>
    <scope>NUCLEOTIDE SEQUENCE [LARGE SCALE GENOMIC DNA]</scope>
    <source>
        <strain evidence="3 4">OMC1185</strain>
    </source>
</reference>
<sequence length="306" mass="32889">MASGEDSSHFTLETVKIPSATNGWNLDAWEFMPTGARKPYPVVVMAHGLSANKLMGLSPYAEAFTRLGFACVVFDYRRWGSSDGSPKHCLYVSEQLEDYRTVIKYCRRKPDLDPMRLAVWGSSFSGGHAISLASEAGLNISVAIAQCPYTGESLSAGISMGLVKTVALAVYDLIRQAFGASPVYIPAAAPPGEMGIMTTPGSVEGLFAITKTPSEYPNEMSASSLFEVPLYNPSSSAGSIRCPILLVGLEWDNLCAFSGVLKVASLAPKAEVVRIAGHHFEPYPGQPQHKASLEAQLAFLERHIPV</sequence>
<accession>A0A5C3MZ16</accession>
<feature type="domain" description="Xaa-Pro dipeptidyl-peptidase-like" evidence="2">
    <location>
        <begin position="25"/>
        <end position="150"/>
    </location>
</feature>
<name>A0A5C3MZ16_9AGAM</name>
<organism evidence="3 4">
    <name type="scientific">Heliocybe sulcata</name>
    <dbReference type="NCBI Taxonomy" id="5364"/>
    <lineage>
        <taxon>Eukaryota</taxon>
        <taxon>Fungi</taxon>
        <taxon>Dikarya</taxon>
        <taxon>Basidiomycota</taxon>
        <taxon>Agaricomycotina</taxon>
        <taxon>Agaricomycetes</taxon>
        <taxon>Gloeophyllales</taxon>
        <taxon>Gloeophyllaceae</taxon>
        <taxon>Heliocybe</taxon>
    </lineage>
</organism>
<dbReference type="InterPro" id="IPR050261">
    <property type="entry name" value="FrsA_esterase"/>
</dbReference>
<evidence type="ECO:0000313" key="3">
    <source>
        <dbReference type="EMBL" id="TFK50173.1"/>
    </source>
</evidence>
<dbReference type="EMBL" id="ML213514">
    <property type="protein sequence ID" value="TFK50173.1"/>
    <property type="molecule type" value="Genomic_DNA"/>
</dbReference>
<dbReference type="AlphaFoldDB" id="A0A5C3MZ16"/>
<dbReference type="PANTHER" id="PTHR22946">
    <property type="entry name" value="DIENELACTONE HYDROLASE DOMAIN-CONTAINING PROTEIN-RELATED"/>
    <property type="match status" value="1"/>
</dbReference>
<keyword evidence="4" id="KW-1185">Reference proteome</keyword>
<gene>
    <name evidence="3" type="ORF">OE88DRAFT_329875</name>
</gene>